<keyword evidence="4 6" id="KW-0694">RNA-binding</keyword>
<dbReference type="GO" id="GO:0000290">
    <property type="term" value="P:deadenylation-dependent decapping of nuclear-transcribed mRNA"/>
    <property type="evidence" value="ECO:0007669"/>
    <property type="project" value="TreeGrafter"/>
</dbReference>
<dbReference type="GO" id="GO:0006397">
    <property type="term" value="P:mRNA processing"/>
    <property type="evidence" value="ECO:0007669"/>
    <property type="project" value="UniProtKB-UniRule"/>
</dbReference>
<dbReference type="Gene3D" id="2.30.30.100">
    <property type="match status" value="1"/>
</dbReference>
<organism evidence="8">
    <name type="scientific">Heterosigma akashiwo</name>
    <name type="common">Chromophytic alga</name>
    <name type="synonym">Heterosigma carterae</name>
    <dbReference type="NCBI Taxonomy" id="2829"/>
    <lineage>
        <taxon>Eukaryota</taxon>
        <taxon>Sar</taxon>
        <taxon>Stramenopiles</taxon>
        <taxon>Ochrophyta</taxon>
        <taxon>Raphidophyceae</taxon>
        <taxon>Chattonellales</taxon>
        <taxon>Chattonellaceae</taxon>
        <taxon>Heterosigma</taxon>
    </lineage>
</organism>
<evidence type="ECO:0000256" key="3">
    <source>
        <dbReference type="ARBA" id="ARBA00022664"/>
    </source>
</evidence>
<sequence length="119" mass="13322">MSTNDLPGIMGLVEQLDKRILIVLQDGRHLIGTLRSFDQFSNVVIENTFERHVVDGCYGDIPLGLYLVRGDAVVLLGEVDDAGHEGILRRVSADEILELEREKESRARDDWDFSGKGLL</sequence>
<protein>
    <recommendedName>
        <fullName evidence="6">U6 snRNA-associated Sm-like protein LSm1</fullName>
    </recommendedName>
</protein>
<dbReference type="InterPro" id="IPR047575">
    <property type="entry name" value="Sm"/>
</dbReference>
<dbReference type="PROSITE" id="PS52002">
    <property type="entry name" value="SM"/>
    <property type="match status" value="1"/>
</dbReference>
<keyword evidence="5 6" id="KW-0687">Ribonucleoprotein</keyword>
<keyword evidence="2 6" id="KW-0963">Cytoplasm</keyword>
<dbReference type="InterPro" id="IPR001163">
    <property type="entry name" value="Sm_dom_euk/arc"/>
</dbReference>
<evidence type="ECO:0000256" key="2">
    <source>
        <dbReference type="ARBA" id="ARBA00022490"/>
    </source>
</evidence>
<accession>A0A6V1WH12</accession>
<dbReference type="SMART" id="SM00651">
    <property type="entry name" value="Sm"/>
    <property type="match status" value="1"/>
</dbReference>
<dbReference type="SUPFAM" id="SSF50182">
    <property type="entry name" value="Sm-like ribonucleoproteins"/>
    <property type="match status" value="1"/>
</dbReference>
<dbReference type="Pfam" id="PF01423">
    <property type="entry name" value="LSM"/>
    <property type="match status" value="1"/>
</dbReference>
<evidence type="ECO:0000256" key="6">
    <source>
        <dbReference type="RuleBase" id="RU365047"/>
    </source>
</evidence>
<dbReference type="PANTHER" id="PTHR15588">
    <property type="entry name" value="LSM1"/>
    <property type="match status" value="1"/>
</dbReference>
<evidence type="ECO:0000259" key="7">
    <source>
        <dbReference type="PROSITE" id="PS52002"/>
    </source>
</evidence>
<dbReference type="GO" id="GO:1990726">
    <property type="term" value="C:Lsm1-7-Pat1 complex"/>
    <property type="evidence" value="ECO:0007669"/>
    <property type="project" value="TreeGrafter"/>
</dbReference>
<reference evidence="8" key="1">
    <citation type="submission" date="2021-01" db="EMBL/GenBank/DDBJ databases">
        <authorList>
            <person name="Corre E."/>
            <person name="Pelletier E."/>
            <person name="Niang G."/>
            <person name="Scheremetjew M."/>
            <person name="Finn R."/>
            <person name="Kale V."/>
            <person name="Holt S."/>
            <person name="Cochrane G."/>
            <person name="Meng A."/>
            <person name="Brown T."/>
            <person name="Cohen L."/>
        </authorList>
    </citation>
    <scope>NUCLEOTIDE SEQUENCE</scope>
    <source>
        <strain evidence="8">CCMP3107</strain>
    </source>
</reference>
<comment type="similarity">
    <text evidence="1 6">Belongs to the snRNP Sm proteins family.</text>
</comment>
<dbReference type="EMBL" id="HBIU01056595">
    <property type="protein sequence ID" value="CAE0649611.1"/>
    <property type="molecule type" value="Transcribed_RNA"/>
</dbReference>
<dbReference type="AlphaFoldDB" id="A0A6V1WH12"/>
<evidence type="ECO:0000256" key="4">
    <source>
        <dbReference type="ARBA" id="ARBA00022884"/>
    </source>
</evidence>
<comment type="subcellular location">
    <subcellularLocation>
        <location evidence="6">Cytoplasm</location>
    </subcellularLocation>
    <subcellularLocation>
        <location evidence="6">Cytoplasm</location>
        <location evidence="6">P-body</location>
    </subcellularLocation>
</comment>
<dbReference type="InterPro" id="IPR010920">
    <property type="entry name" value="LSM_dom_sf"/>
</dbReference>
<dbReference type="CDD" id="cd01728">
    <property type="entry name" value="LSm1"/>
    <property type="match status" value="1"/>
</dbReference>
<dbReference type="InterPro" id="IPR044642">
    <property type="entry name" value="PTHR15588"/>
</dbReference>
<proteinExistence type="inferred from homology"/>
<feature type="domain" description="Sm" evidence="7">
    <location>
        <begin position="7"/>
        <end position="82"/>
    </location>
</feature>
<comment type="subunit">
    <text evidence="6">LSm subunits form a heteromer with a donut shape.</text>
</comment>
<evidence type="ECO:0000256" key="5">
    <source>
        <dbReference type="ARBA" id="ARBA00023274"/>
    </source>
</evidence>
<comment type="function">
    <text evidence="6">Probably involved with other LSm subunits in the general process of degradation of mRNAs.</text>
</comment>
<gene>
    <name evidence="6" type="primary">LSM1</name>
    <name evidence="8" type="ORF">HAKA00212_LOCUS24771</name>
</gene>
<dbReference type="PANTHER" id="PTHR15588:SF8">
    <property type="entry name" value="U6 SNRNA-ASSOCIATED SM-LIKE PROTEIN LSM1"/>
    <property type="match status" value="1"/>
</dbReference>
<evidence type="ECO:0000313" key="8">
    <source>
        <dbReference type="EMBL" id="CAE0649611.1"/>
    </source>
</evidence>
<keyword evidence="3 6" id="KW-0507">mRNA processing</keyword>
<dbReference type="GO" id="GO:0000932">
    <property type="term" value="C:P-body"/>
    <property type="evidence" value="ECO:0007669"/>
    <property type="project" value="UniProtKB-SubCell"/>
</dbReference>
<dbReference type="GO" id="GO:1990904">
    <property type="term" value="C:ribonucleoprotein complex"/>
    <property type="evidence" value="ECO:0007669"/>
    <property type="project" value="UniProtKB-KW"/>
</dbReference>
<dbReference type="InterPro" id="IPR034104">
    <property type="entry name" value="Lsm1"/>
</dbReference>
<evidence type="ECO:0000256" key="1">
    <source>
        <dbReference type="ARBA" id="ARBA00006850"/>
    </source>
</evidence>
<dbReference type="GO" id="GO:0003729">
    <property type="term" value="F:mRNA binding"/>
    <property type="evidence" value="ECO:0007669"/>
    <property type="project" value="TreeGrafter"/>
</dbReference>
<name>A0A6V1WH12_HETAK</name>